<feature type="domain" description="ATPase F1/V1/A1 complex alpha/beta subunit N-terminal" evidence="6">
    <location>
        <begin position="25"/>
        <end position="90"/>
    </location>
</feature>
<evidence type="ECO:0000256" key="2">
    <source>
        <dbReference type="ARBA" id="ARBA00022741"/>
    </source>
</evidence>
<dbReference type="EMBL" id="LAZR01067805">
    <property type="protein sequence ID" value="KKK50860.1"/>
    <property type="molecule type" value="Genomic_DNA"/>
</dbReference>
<name>A0A0F8WRB0_9ZZZZ</name>
<dbReference type="PANTHER" id="PTHR15184">
    <property type="entry name" value="ATP SYNTHASE"/>
    <property type="match status" value="1"/>
</dbReference>
<keyword evidence="1" id="KW-0813">Transport</keyword>
<evidence type="ECO:0000259" key="5">
    <source>
        <dbReference type="Pfam" id="PF00006"/>
    </source>
</evidence>
<keyword evidence="2" id="KW-0547">Nucleotide-binding</keyword>
<dbReference type="AlphaFoldDB" id="A0A0F8WRB0"/>
<protein>
    <recommendedName>
        <fullName evidence="8">AAA+ ATPase domain-containing protein</fullName>
    </recommendedName>
</protein>
<dbReference type="InterPro" id="IPR027417">
    <property type="entry name" value="P-loop_NTPase"/>
</dbReference>
<gene>
    <name evidence="7" type="ORF">LCGC14_3120810</name>
</gene>
<proteinExistence type="predicted"/>
<dbReference type="InterPro" id="IPR004100">
    <property type="entry name" value="ATPase_F1/V1/A1_a/bsu_N"/>
</dbReference>
<dbReference type="Pfam" id="PF00006">
    <property type="entry name" value="ATP-synt_ab"/>
    <property type="match status" value="1"/>
</dbReference>
<reference evidence="7" key="1">
    <citation type="journal article" date="2015" name="Nature">
        <title>Complex archaea that bridge the gap between prokaryotes and eukaryotes.</title>
        <authorList>
            <person name="Spang A."/>
            <person name="Saw J.H."/>
            <person name="Jorgensen S.L."/>
            <person name="Zaremba-Niedzwiedzka K."/>
            <person name="Martijn J."/>
            <person name="Lind A.E."/>
            <person name="van Eijk R."/>
            <person name="Schleper C."/>
            <person name="Guy L."/>
            <person name="Ettema T.J."/>
        </authorList>
    </citation>
    <scope>NUCLEOTIDE SEQUENCE</scope>
</reference>
<organism evidence="7">
    <name type="scientific">marine sediment metagenome</name>
    <dbReference type="NCBI Taxonomy" id="412755"/>
    <lineage>
        <taxon>unclassified sequences</taxon>
        <taxon>metagenomes</taxon>
        <taxon>ecological metagenomes</taxon>
    </lineage>
</organism>
<sequence length="286" mass="30726">MVQRIFDKYVTAVEQLETVVYEGTVSKAVGLLIESKGPLAGVGEMCRVILPEKGKEVPAEVVGFKNGITLLFPYDNDSGIKSGLRVVATGKPLSAKVGDALLGRVINTLGKPIDDKGPVYYDQEYPIFNTPPHVLKRRRITEVLATGIKSIDGCLTIGKGQRLGIFSGSGVGKSTLLGMIAKHTAADVNVIALIGERGREVRDFIEGDLGEEGMERSVVVVATSDQAPISRIRGAYLAMAVAEYFRDQGKDVLFMMDSITRFARAPREIGLAAFALQTRGLVVGAE</sequence>
<evidence type="ECO:0008006" key="8">
    <source>
        <dbReference type="Google" id="ProtNLM"/>
    </source>
</evidence>
<comment type="caution">
    <text evidence="7">The sequence shown here is derived from an EMBL/GenBank/DDBJ whole genome shotgun (WGS) entry which is preliminary data.</text>
</comment>
<feature type="domain" description="ATPase F1/V1/A1 complex alpha/beta subunit nucleotide-binding" evidence="5">
    <location>
        <begin position="147"/>
        <end position="273"/>
    </location>
</feature>
<feature type="non-terminal residue" evidence="7">
    <location>
        <position position="286"/>
    </location>
</feature>
<dbReference type="GO" id="GO:0005524">
    <property type="term" value="F:ATP binding"/>
    <property type="evidence" value="ECO:0007669"/>
    <property type="project" value="UniProtKB-KW"/>
</dbReference>
<dbReference type="CDD" id="cd18117">
    <property type="entry name" value="ATP-synt_flagellum-secretory_path_III_N"/>
    <property type="match status" value="1"/>
</dbReference>
<dbReference type="InterPro" id="IPR050053">
    <property type="entry name" value="ATPase_alpha/beta_chains"/>
</dbReference>
<evidence type="ECO:0000256" key="4">
    <source>
        <dbReference type="ARBA" id="ARBA00022967"/>
    </source>
</evidence>
<keyword evidence="3" id="KW-0067">ATP-binding</keyword>
<dbReference type="GO" id="GO:0046933">
    <property type="term" value="F:proton-transporting ATP synthase activity, rotational mechanism"/>
    <property type="evidence" value="ECO:0007669"/>
    <property type="project" value="TreeGrafter"/>
</dbReference>
<dbReference type="Pfam" id="PF02874">
    <property type="entry name" value="ATP-synt_ab_N"/>
    <property type="match status" value="1"/>
</dbReference>
<evidence type="ECO:0000259" key="6">
    <source>
        <dbReference type="Pfam" id="PF02874"/>
    </source>
</evidence>
<dbReference type="PANTHER" id="PTHR15184:SF9">
    <property type="entry name" value="SPI-1 TYPE 3 SECRETION SYSTEM ATPASE"/>
    <property type="match status" value="1"/>
</dbReference>
<evidence type="ECO:0000256" key="1">
    <source>
        <dbReference type="ARBA" id="ARBA00022448"/>
    </source>
</evidence>
<dbReference type="InterPro" id="IPR000194">
    <property type="entry name" value="ATPase_F1/V1/A1_a/bsu_nucl-bd"/>
</dbReference>
<keyword evidence="4" id="KW-1278">Translocase</keyword>
<dbReference type="SUPFAM" id="SSF52540">
    <property type="entry name" value="P-loop containing nucleoside triphosphate hydrolases"/>
    <property type="match status" value="1"/>
</dbReference>
<accession>A0A0F8WRB0</accession>
<dbReference type="Gene3D" id="3.40.50.12240">
    <property type="match status" value="1"/>
</dbReference>
<evidence type="ECO:0000313" key="7">
    <source>
        <dbReference type="EMBL" id="KKK50860.1"/>
    </source>
</evidence>
<evidence type="ECO:0000256" key="3">
    <source>
        <dbReference type="ARBA" id="ARBA00022840"/>
    </source>
</evidence>